<dbReference type="GO" id="GO:0045165">
    <property type="term" value="P:cell fate commitment"/>
    <property type="evidence" value="ECO:0000318"/>
    <property type="project" value="GO_Central"/>
</dbReference>
<dbReference type="Pfam" id="PF24868">
    <property type="entry name" value="YABBY_N"/>
    <property type="match status" value="1"/>
</dbReference>
<dbReference type="GO" id="GO:0005634">
    <property type="term" value="C:nucleus"/>
    <property type="evidence" value="ECO:0000318"/>
    <property type="project" value="GO_Central"/>
</dbReference>
<dbReference type="OMA" id="TMAPQDH"/>
<evidence type="ECO:0000313" key="2">
    <source>
        <dbReference type="RefSeq" id="XP_016460317.1"/>
    </source>
</evidence>
<sequence>MSLDITYSPSSERVCYVHCNFCNTMLAVSVPCNSMMTIVTVRCGHCANLLSVNIGSLLQSLPLQDLQKQQRQQSSIIEDASKACGSSSSTNYHRFSAIATTPEDDQPRTMPIRRKLSFSLSISFDLMLYIYFLCLPCRANVTHQHIYLPA</sequence>
<dbReference type="InterPro" id="IPR056776">
    <property type="entry name" value="YABBY_N"/>
</dbReference>
<evidence type="ECO:0000259" key="1">
    <source>
        <dbReference type="Pfam" id="PF24868"/>
    </source>
</evidence>
<dbReference type="PANTHER" id="PTHR31675:SF30">
    <property type="entry name" value="AXIAL REGULATOR YABBY 2-RELATED"/>
    <property type="match status" value="1"/>
</dbReference>
<dbReference type="GO" id="GO:0010158">
    <property type="term" value="P:abaxial cell fate specification"/>
    <property type="evidence" value="ECO:0000318"/>
    <property type="project" value="GO_Central"/>
</dbReference>
<dbReference type="KEGG" id="nta:107783814"/>
<dbReference type="STRING" id="4097.A0A1S3Z7Y2"/>
<dbReference type="RefSeq" id="XP_016460317.1">
    <property type="nucleotide sequence ID" value="XM_016604831.1"/>
</dbReference>
<dbReference type="OrthoDB" id="667577at2759"/>
<feature type="domain" description="YABBY N-terminal" evidence="1">
    <location>
        <begin position="10"/>
        <end position="67"/>
    </location>
</feature>
<dbReference type="AlphaFoldDB" id="A0A1S3Z7Y2"/>
<proteinExistence type="predicted"/>
<gene>
    <name evidence="2" type="primary">LOC107783814</name>
</gene>
<reference evidence="2" key="1">
    <citation type="submission" date="2025-08" db="UniProtKB">
        <authorList>
            <consortium name="RefSeq"/>
        </authorList>
    </citation>
    <scope>IDENTIFICATION</scope>
</reference>
<dbReference type="PaxDb" id="4097-A0A1S3Z7Y2"/>
<dbReference type="PANTHER" id="PTHR31675">
    <property type="entry name" value="PROTEIN YABBY 6-RELATED"/>
    <property type="match status" value="1"/>
</dbReference>
<name>A0A1S3Z7Y2_TOBAC</name>
<protein>
    <submittedName>
        <fullName evidence="2">Protein YABBY 2 isoform X1</fullName>
    </submittedName>
</protein>
<dbReference type="InterPro" id="IPR006780">
    <property type="entry name" value="YABBY"/>
</dbReference>
<organism evidence="2">
    <name type="scientific">Nicotiana tabacum</name>
    <name type="common">Common tobacco</name>
    <dbReference type="NCBI Taxonomy" id="4097"/>
    <lineage>
        <taxon>Eukaryota</taxon>
        <taxon>Viridiplantae</taxon>
        <taxon>Streptophyta</taxon>
        <taxon>Embryophyta</taxon>
        <taxon>Tracheophyta</taxon>
        <taxon>Spermatophyta</taxon>
        <taxon>Magnoliopsida</taxon>
        <taxon>eudicotyledons</taxon>
        <taxon>Gunneridae</taxon>
        <taxon>Pentapetalae</taxon>
        <taxon>asterids</taxon>
        <taxon>lamiids</taxon>
        <taxon>Solanales</taxon>
        <taxon>Solanaceae</taxon>
        <taxon>Nicotianoideae</taxon>
        <taxon>Nicotianeae</taxon>
        <taxon>Nicotiana</taxon>
    </lineage>
</organism>
<accession>A0A1S3Z7Y2</accession>